<name>A0A838CQ30_9BACI</name>
<evidence type="ECO:0000313" key="1">
    <source>
        <dbReference type="EMBL" id="MBA2173746.1"/>
    </source>
</evidence>
<sequence length="166" mass="19435">MKTGNAKQQAAYHAIHELHILEDLKGYEPTVCGTIPLGIDTYKSDIDIIANVQDLHFFEQKIHHLYEDKRDFRPKRKENIVKGNFIFHGFAFEIYGQPQPTLEQNAYLHMIIEYRLLQRKPEWKAEVITLKEQGWSTEAAFCKLLRIDGDPYQQLIDYGRQAGLLF</sequence>
<organism evidence="1 2">
    <name type="scientific">Halobacillus locisalis</name>
    <dbReference type="NCBI Taxonomy" id="220753"/>
    <lineage>
        <taxon>Bacteria</taxon>
        <taxon>Bacillati</taxon>
        <taxon>Bacillota</taxon>
        <taxon>Bacilli</taxon>
        <taxon>Bacillales</taxon>
        <taxon>Bacillaceae</taxon>
        <taxon>Halobacillus</taxon>
    </lineage>
</organism>
<dbReference type="InterPro" id="IPR025365">
    <property type="entry name" value="DUF4269"/>
</dbReference>
<reference evidence="1 2" key="1">
    <citation type="journal article" date="2004" name="Extremophiles">
        <title>Halobacillus locisalis sp. nov., a halophilic bacterium isolated from a marine solar saltern of the Yellow Sea in Korea.</title>
        <authorList>
            <person name="Yoon J.H."/>
            <person name="Kang K.H."/>
            <person name="Oh T.K."/>
            <person name="Park Y.H."/>
        </authorList>
    </citation>
    <scope>NUCLEOTIDE SEQUENCE [LARGE SCALE GENOMIC DNA]</scope>
    <source>
        <strain evidence="1 2">KCTC 3788</strain>
    </source>
</reference>
<dbReference type="Pfam" id="PF14091">
    <property type="entry name" value="DUF4269"/>
    <property type="match status" value="1"/>
</dbReference>
<dbReference type="EMBL" id="JACEFG010000001">
    <property type="protein sequence ID" value="MBA2173746.1"/>
    <property type="molecule type" value="Genomic_DNA"/>
</dbReference>
<accession>A0A838CQ30</accession>
<keyword evidence="2" id="KW-1185">Reference proteome</keyword>
<protein>
    <submittedName>
        <fullName evidence="1">DUF4269 domain-containing protein</fullName>
    </submittedName>
</protein>
<comment type="caution">
    <text evidence="1">The sequence shown here is derived from an EMBL/GenBank/DDBJ whole genome shotgun (WGS) entry which is preliminary data.</text>
</comment>
<gene>
    <name evidence="1" type="ORF">H0266_02425</name>
</gene>
<dbReference type="AlphaFoldDB" id="A0A838CQ30"/>
<proteinExistence type="predicted"/>
<dbReference type="Proteomes" id="UP000571017">
    <property type="component" value="Unassembled WGS sequence"/>
</dbReference>
<evidence type="ECO:0000313" key="2">
    <source>
        <dbReference type="Proteomes" id="UP000571017"/>
    </source>
</evidence>